<keyword evidence="1" id="KW-0472">Membrane</keyword>
<reference evidence="3" key="1">
    <citation type="journal article" date="2019" name="Int. J. Syst. Evol. Microbiol.">
        <title>The Global Catalogue of Microorganisms (GCM) 10K type strain sequencing project: providing services to taxonomists for standard genome sequencing and annotation.</title>
        <authorList>
            <consortium name="The Broad Institute Genomics Platform"/>
            <consortium name="The Broad Institute Genome Sequencing Center for Infectious Disease"/>
            <person name="Wu L."/>
            <person name="Ma J."/>
        </authorList>
    </citation>
    <scope>NUCLEOTIDE SEQUENCE [LARGE SCALE GENOMIC DNA]</scope>
    <source>
        <strain evidence="3">JCM 15933</strain>
    </source>
</reference>
<evidence type="ECO:0000313" key="2">
    <source>
        <dbReference type="EMBL" id="GAA1503734.1"/>
    </source>
</evidence>
<evidence type="ECO:0000313" key="3">
    <source>
        <dbReference type="Proteomes" id="UP001501470"/>
    </source>
</evidence>
<feature type="transmembrane region" description="Helical" evidence="1">
    <location>
        <begin position="36"/>
        <end position="55"/>
    </location>
</feature>
<dbReference type="Proteomes" id="UP001501470">
    <property type="component" value="Unassembled WGS sequence"/>
</dbReference>
<keyword evidence="1" id="KW-1133">Transmembrane helix</keyword>
<name>A0ABP4KID9_9ACTN</name>
<accession>A0ABP4KID9</accession>
<proteinExistence type="predicted"/>
<protein>
    <submittedName>
        <fullName evidence="2">Uncharacterized protein</fullName>
    </submittedName>
</protein>
<keyword evidence="3" id="KW-1185">Reference proteome</keyword>
<sequence length="56" mass="6038">MSWIEIAIVEMNKTIRYALRNAGTPERRNAGTTLRLCAGIATLTAGGAVMAWFGVL</sequence>
<organism evidence="2 3">
    <name type="scientific">Dactylosporangium maewongense</name>
    <dbReference type="NCBI Taxonomy" id="634393"/>
    <lineage>
        <taxon>Bacteria</taxon>
        <taxon>Bacillati</taxon>
        <taxon>Actinomycetota</taxon>
        <taxon>Actinomycetes</taxon>
        <taxon>Micromonosporales</taxon>
        <taxon>Micromonosporaceae</taxon>
        <taxon>Dactylosporangium</taxon>
    </lineage>
</organism>
<evidence type="ECO:0000256" key="1">
    <source>
        <dbReference type="SAM" id="Phobius"/>
    </source>
</evidence>
<comment type="caution">
    <text evidence="2">The sequence shown here is derived from an EMBL/GenBank/DDBJ whole genome shotgun (WGS) entry which is preliminary data.</text>
</comment>
<keyword evidence="1" id="KW-0812">Transmembrane</keyword>
<dbReference type="EMBL" id="BAAAQD010000002">
    <property type="protein sequence ID" value="GAA1503734.1"/>
    <property type="molecule type" value="Genomic_DNA"/>
</dbReference>
<gene>
    <name evidence="2" type="ORF">GCM10009827_016090</name>
</gene>